<evidence type="ECO:0000313" key="3">
    <source>
        <dbReference type="EMBL" id="EFE07978.1"/>
    </source>
</evidence>
<sequence>MNITQIRNATQRITFGGKTFLIDPMLAAKGAYPGFTGTARAEIRNPTVDLPVDIATLLNVDALIVTHLHQDHWDEAAARIVPKDKPIYVQNEQDAQVLRGQGFTQLTVLTHSTRLGDITLRKTGGQHGSDRAYAIPQMAERLGDACGVILQHPAEKTLYLVGDTIWRDEVENNMRTFQPDVVIVNAGFAHVIGFGPIIMGAEDVLKTHFTLPEAQIVATHMEAINHCLLTRTDLKAYARDNQIAQFVNVPEDGETLTFLMPAEE</sequence>
<proteinExistence type="predicted"/>
<keyword evidence="1" id="KW-0378">Hydrolase</keyword>
<dbReference type="InterPro" id="IPR001279">
    <property type="entry name" value="Metallo-B-lactamas"/>
</dbReference>
<dbReference type="Pfam" id="PF12706">
    <property type="entry name" value="Lactamase_B_2"/>
    <property type="match status" value="1"/>
</dbReference>
<dbReference type="InterPro" id="IPR050114">
    <property type="entry name" value="UPF0173_UPF0282_UlaG_hydrolase"/>
</dbReference>
<dbReference type="Proteomes" id="UP000003880">
    <property type="component" value="Unassembled WGS sequence"/>
</dbReference>
<dbReference type="InterPro" id="IPR036866">
    <property type="entry name" value="RibonucZ/Hydroxyglut_hydro"/>
</dbReference>
<organism evidence="3 4">
    <name type="scientific">Citrobacter youngae ATCC 29220</name>
    <dbReference type="NCBI Taxonomy" id="500640"/>
    <lineage>
        <taxon>Bacteria</taxon>
        <taxon>Pseudomonadati</taxon>
        <taxon>Pseudomonadota</taxon>
        <taxon>Gammaproteobacteria</taxon>
        <taxon>Enterobacterales</taxon>
        <taxon>Enterobacteriaceae</taxon>
        <taxon>Citrobacter</taxon>
        <taxon>Citrobacter freundii complex</taxon>
    </lineage>
</organism>
<name>D4BDC9_9ENTR</name>
<dbReference type="RefSeq" id="WP_006685808.1">
    <property type="nucleotide sequence ID" value="NZ_GG730299.1"/>
</dbReference>
<dbReference type="PANTHER" id="PTHR43546:SF9">
    <property type="entry name" value="L-ASCORBATE-6-PHOSPHATE LACTONASE ULAG-RELATED"/>
    <property type="match status" value="1"/>
</dbReference>
<reference evidence="3 4" key="1">
    <citation type="submission" date="2010-02" db="EMBL/GenBank/DDBJ databases">
        <authorList>
            <person name="Weinstock G."/>
            <person name="Sodergren E."/>
            <person name="Clifton S."/>
            <person name="Fulton L."/>
            <person name="Fulton B."/>
            <person name="Courtney L."/>
            <person name="Fronick C."/>
            <person name="Harrison M."/>
            <person name="Strong C."/>
            <person name="Farmer C."/>
            <person name="Delahaunty K."/>
            <person name="Markovic C."/>
            <person name="Hall O."/>
            <person name="Minx P."/>
            <person name="Tomlinson C."/>
            <person name="Mitreva M."/>
            <person name="Nelson J."/>
            <person name="Hou S."/>
            <person name="Wollam A."/>
            <person name="Pepin K.H."/>
            <person name="Johnson M."/>
            <person name="Bhonagiri V."/>
            <person name="Zhang X."/>
            <person name="Suruliraj S."/>
            <person name="Warren W."/>
            <person name="Chinwalla A."/>
            <person name="Mardis E.R."/>
            <person name="Wilson R.K."/>
        </authorList>
    </citation>
    <scope>NUCLEOTIDE SEQUENCE [LARGE SCALE GENOMIC DNA]</scope>
    <source>
        <strain evidence="3 4">ATCC 29220</strain>
    </source>
</reference>
<accession>D4BDC9</accession>
<comment type="caution">
    <text evidence="3">The sequence shown here is derived from an EMBL/GenBank/DDBJ whole genome shotgun (WGS) entry which is preliminary data.</text>
</comment>
<feature type="domain" description="Metallo-beta-lactamase" evidence="2">
    <location>
        <begin position="20"/>
        <end position="221"/>
    </location>
</feature>
<dbReference type="eggNOG" id="COG2220">
    <property type="taxonomic scope" value="Bacteria"/>
</dbReference>
<dbReference type="HOGENOM" id="CLU_096448_0_0_6"/>
<dbReference type="PANTHER" id="PTHR43546">
    <property type="entry name" value="UPF0173 METAL-DEPENDENT HYDROLASE MJ1163-RELATED"/>
    <property type="match status" value="1"/>
</dbReference>
<dbReference type="GO" id="GO:0016787">
    <property type="term" value="F:hydrolase activity"/>
    <property type="evidence" value="ECO:0007669"/>
    <property type="project" value="UniProtKB-KW"/>
</dbReference>
<gene>
    <name evidence="3" type="ORF">CIT292_08496</name>
</gene>
<evidence type="ECO:0000313" key="4">
    <source>
        <dbReference type="Proteomes" id="UP000003880"/>
    </source>
</evidence>
<protein>
    <recommendedName>
        <fullName evidence="2">Metallo-beta-lactamase domain-containing protein</fullName>
    </recommendedName>
</protein>
<dbReference type="EMBL" id="ABWL02000009">
    <property type="protein sequence ID" value="EFE07978.1"/>
    <property type="molecule type" value="Genomic_DNA"/>
</dbReference>
<dbReference type="AlphaFoldDB" id="D4BDC9"/>
<evidence type="ECO:0000259" key="2">
    <source>
        <dbReference type="Pfam" id="PF12706"/>
    </source>
</evidence>
<dbReference type="SUPFAM" id="SSF56281">
    <property type="entry name" value="Metallo-hydrolase/oxidoreductase"/>
    <property type="match status" value="1"/>
</dbReference>
<dbReference type="Gene3D" id="3.60.15.10">
    <property type="entry name" value="Ribonuclease Z/Hydroxyacylglutathione hydrolase-like"/>
    <property type="match status" value="1"/>
</dbReference>
<evidence type="ECO:0000256" key="1">
    <source>
        <dbReference type="ARBA" id="ARBA00022801"/>
    </source>
</evidence>